<dbReference type="Gene3D" id="3.90.70.10">
    <property type="entry name" value="Cysteine proteinases"/>
    <property type="match status" value="1"/>
</dbReference>
<dbReference type="InterPro" id="IPR000668">
    <property type="entry name" value="Peptidase_C1A_C"/>
</dbReference>
<evidence type="ECO:0000313" key="5">
    <source>
        <dbReference type="EMBL" id="PNH00156.1"/>
    </source>
</evidence>
<dbReference type="SUPFAM" id="SSF54001">
    <property type="entry name" value="Cysteine proteinases"/>
    <property type="match status" value="1"/>
</dbReference>
<evidence type="ECO:0000313" key="6">
    <source>
        <dbReference type="Proteomes" id="UP000236333"/>
    </source>
</evidence>
<accession>A0A2J7ZIR5</accession>
<dbReference type="Proteomes" id="UP000236333">
    <property type="component" value="Unassembled WGS sequence"/>
</dbReference>
<dbReference type="PANTHER" id="PTHR12411">
    <property type="entry name" value="CYSTEINE PROTEASE FAMILY C1-RELATED"/>
    <property type="match status" value="1"/>
</dbReference>
<dbReference type="InterPro" id="IPR038765">
    <property type="entry name" value="Papain-like_cys_pep_sf"/>
</dbReference>
<comment type="caution">
    <text evidence="5">The sequence shown here is derived from an EMBL/GenBank/DDBJ whole genome shotgun (WGS) entry which is preliminary data.</text>
</comment>
<dbReference type="SMART" id="SM00645">
    <property type="entry name" value="Pept_C1"/>
    <property type="match status" value="1"/>
</dbReference>
<evidence type="ECO:0000259" key="4">
    <source>
        <dbReference type="SMART" id="SM00645"/>
    </source>
</evidence>
<feature type="domain" description="Peptidase C1A papain C-terminal" evidence="4">
    <location>
        <begin position="196"/>
        <end position="412"/>
    </location>
</feature>
<feature type="region of interest" description="Disordered" evidence="2">
    <location>
        <begin position="419"/>
        <end position="464"/>
    </location>
</feature>
<protein>
    <submittedName>
        <fullName evidence="5">Pro-cathepsin H</fullName>
    </submittedName>
</protein>
<dbReference type="EMBL" id="PGGS01001659">
    <property type="protein sequence ID" value="PNH00156.1"/>
    <property type="molecule type" value="Genomic_DNA"/>
</dbReference>
<evidence type="ECO:0000256" key="3">
    <source>
        <dbReference type="SAM" id="SignalP"/>
    </source>
</evidence>
<feature type="non-terminal residue" evidence="5">
    <location>
        <position position="563"/>
    </location>
</feature>
<dbReference type="InterPro" id="IPR025661">
    <property type="entry name" value="Pept_asp_AS"/>
</dbReference>
<gene>
    <name evidence="5" type="ORF">TSOC_014035</name>
</gene>
<proteinExistence type="inferred from homology"/>
<dbReference type="InterPro" id="IPR013128">
    <property type="entry name" value="Peptidase_C1A"/>
</dbReference>
<evidence type="ECO:0000256" key="2">
    <source>
        <dbReference type="SAM" id="MobiDB-lite"/>
    </source>
</evidence>
<reference evidence="5 6" key="1">
    <citation type="journal article" date="2017" name="Mol. Biol. Evol.">
        <title>The 4-celled Tetrabaena socialis nuclear genome reveals the essential components for genetic control of cell number at the origin of multicellularity in the volvocine lineage.</title>
        <authorList>
            <person name="Featherston J."/>
            <person name="Arakaki Y."/>
            <person name="Hanschen E.R."/>
            <person name="Ferris P.J."/>
            <person name="Michod R.E."/>
            <person name="Olson B.J.S.C."/>
            <person name="Nozaki H."/>
            <person name="Durand P.M."/>
        </authorList>
    </citation>
    <scope>NUCLEOTIDE SEQUENCE [LARGE SCALE GENOMIC DNA]</scope>
    <source>
        <strain evidence="5 6">NIES-571</strain>
    </source>
</reference>
<keyword evidence="3" id="KW-0732">Signal</keyword>
<organism evidence="5 6">
    <name type="scientific">Tetrabaena socialis</name>
    <dbReference type="NCBI Taxonomy" id="47790"/>
    <lineage>
        <taxon>Eukaryota</taxon>
        <taxon>Viridiplantae</taxon>
        <taxon>Chlorophyta</taxon>
        <taxon>core chlorophytes</taxon>
        <taxon>Chlorophyceae</taxon>
        <taxon>CS clade</taxon>
        <taxon>Chlamydomonadales</taxon>
        <taxon>Tetrabaenaceae</taxon>
        <taxon>Tetrabaena</taxon>
    </lineage>
</organism>
<dbReference type="GO" id="GO:0006508">
    <property type="term" value="P:proteolysis"/>
    <property type="evidence" value="ECO:0007669"/>
    <property type="project" value="InterPro"/>
</dbReference>
<sequence length="563" mass="58400">MWARSWFLPVAIVALLVALQASAKGCPTFANYTFYRLQDATGARVLGVLTSRPAALAAACTVTPLCNAFTTAGELKIVPAVPIFELMDASSADTLECDGIYIATSRSFTGLDLPANVTIDTLRKRGQNALRNMQAAVASAQKVGSKLRARKVNPLDAGKLAHADLRKAFDDAATPLAQVSATDGSYSYAEVLTALTYPAWDSRQANGTAYNFITPVKDQGARGSCVAFAATAVAEAAVAVGQKSTSNSLDLSEQWLFFCNGPYTRMPSKAASILVNLNQPLEANYPYTGNPGCELNAAPEQRTGGKFASIVINDLALAKEQIREWGAVMTLFAVYNDFIGWSATDLPYVWNGVGSMVGFHQITIVGYNDTGAGYWIAKNSWGADWGDNGYVRVSYAANVGMMTAADDNIIGLRWSPASAAAPTPTPAPTPAPTRTPAPMPTPTPAPAHTPAPTPSPSPSPFSAHSSSSRGDGVCSFGEGCSNCPSDCGACAVCGDGVCSGGETCSTCLSDCGVKQADGSKTCCGDGMCGAGESCGSCPSDCGACPTCNFNGVCDFTAGERCSS</sequence>
<dbReference type="GO" id="GO:0008234">
    <property type="term" value="F:cysteine-type peptidase activity"/>
    <property type="evidence" value="ECO:0007669"/>
    <property type="project" value="InterPro"/>
</dbReference>
<feature type="chain" id="PRO_5018592217" evidence="3">
    <location>
        <begin position="24"/>
        <end position="563"/>
    </location>
</feature>
<dbReference type="OrthoDB" id="10253408at2759"/>
<evidence type="ECO:0000256" key="1">
    <source>
        <dbReference type="ARBA" id="ARBA00008455"/>
    </source>
</evidence>
<feature type="compositionally biased region" description="Pro residues" evidence="2">
    <location>
        <begin position="423"/>
        <end position="459"/>
    </location>
</feature>
<comment type="similarity">
    <text evidence="1">Belongs to the peptidase C1 family.</text>
</comment>
<keyword evidence="6" id="KW-1185">Reference proteome</keyword>
<dbReference type="PROSITE" id="PS00640">
    <property type="entry name" value="THIOL_PROTEASE_ASN"/>
    <property type="match status" value="1"/>
</dbReference>
<dbReference type="Pfam" id="PF00112">
    <property type="entry name" value="Peptidase_C1"/>
    <property type="match status" value="1"/>
</dbReference>
<name>A0A2J7ZIR5_9CHLO</name>
<feature type="signal peptide" evidence="3">
    <location>
        <begin position="1"/>
        <end position="23"/>
    </location>
</feature>
<dbReference type="AlphaFoldDB" id="A0A2J7ZIR5"/>